<evidence type="ECO:0000313" key="1">
    <source>
        <dbReference type="EMBL" id="KAA9349232.1"/>
    </source>
</evidence>
<gene>
    <name evidence="1" type="ORF">F0P93_22825</name>
</gene>
<dbReference type="EMBL" id="VTWS01000006">
    <property type="protein sequence ID" value="KAA9349232.1"/>
    <property type="molecule type" value="Genomic_DNA"/>
</dbReference>
<evidence type="ECO:0000313" key="2">
    <source>
        <dbReference type="Proteomes" id="UP000326344"/>
    </source>
</evidence>
<comment type="caution">
    <text evidence="1">The sequence shown here is derived from an EMBL/GenBank/DDBJ whole genome shotgun (WGS) entry which is preliminary data.</text>
</comment>
<accession>A0A5N1J9A9</accession>
<dbReference type="RefSeq" id="WP_150880047.1">
    <property type="nucleotide sequence ID" value="NZ_VTWS01000006.1"/>
</dbReference>
<sequence>MQTKSYNSPTYWQTLTKTEETSQWVNGLGQQLKQASRWAAVPLPFESGTLKIGLTANSLWLIREWRNAGKLAIRTCFDPQGIQSYKQLRATDTLVEYRVQGAIGIFRVVIERPLPHEPLLRYTTSLKPKQPFTVQAFPRDLYLLDTDYDPLTTGGMVYVTQHGPTSGLTYLSTTQPAGGSLLYFQNFTALNDYYQVTQTEPSNSVKVQWPEAGFALPSSEKPLEAGKEIVLSDAFMYCSESVPQSEFEAADQFLMAMACLYKHLPKPETDYFDWPKIAERTIQALTKSPHCGRRIQKQYYLNAYVDATRKPPESMVQLAILVPLWEYQEWLGKPIPLAGQLQKNLPSFYDDQHEVIMRWLPGEAFKDENRNEEQDSNKIDSWYLLHTLMNLGRLAEKGDTEAKDLLFRSLEFAIKAAHAFKYDWPVFYDIRTLEIVKAETNEGKGGELDVAGLYTHVMLQAYELTKDPRFLDEAIASADRLQGKGFELLYQTNITIMSSLTLAKLWKITGNRLYFDLSRLSIANVIARMWIWEGNFGFGKTRSTFMGVAPLKDAPYLAAYEEAEIFATMLNYLKEVGRDVPDSIRLLFSEYMKYLLHRGRYYYPSELPAEMVCEQPREGRIMRDLPMPLEDISTGWTQAGEVGQEVYGGAMAYILTTYAYKEFAGVPVVIFSDYPIYQADYQLTDKNRGYVVVRLAGTPDCQCRVRLLPKNRKLPTVQLFDEDDPGGSALKPVEKTAQYFDYLVQGNQRLRVEWSPGKKA</sequence>
<organism evidence="1 2">
    <name type="scientific">Larkinella humicola</name>
    <dbReference type="NCBI Taxonomy" id="2607654"/>
    <lineage>
        <taxon>Bacteria</taxon>
        <taxon>Pseudomonadati</taxon>
        <taxon>Bacteroidota</taxon>
        <taxon>Cytophagia</taxon>
        <taxon>Cytophagales</taxon>
        <taxon>Spirosomataceae</taxon>
        <taxon>Larkinella</taxon>
    </lineage>
</organism>
<dbReference type="GO" id="GO:0005975">
    <property type="term" value="P:carbohydrate metabolic process"/>
    <property type="evidence" value="ECO:0007669"/>
    <property type="project" value="InterPro"/>
</dbReference>
<name>A0A5N1J9A9_9BACT</name>
<dbReference type="AlphaFoldDB" id="A0A5N1J9A9"/>
<reference evidence="1 2" key="1">
    <citation type="submission" date="2019-09" db="EMBL/GenBank/DDBJ databases">
        <title>Genome Sequence of Larkinella sp MA1.</title>
        <authorList>
            <person name="Srinivasan S."/>
        </authorList>
    </citation>
    <scope>NUCLEOTIDE SEQUENCE [LARGE SCALE GENOMIC DNA]</scope>
    <source>
        <strain evidence="1 2">MA1</strain>
    </source>
</reference>
<proteinExistence type="predicted"/>
<dbReference type="Proteomes" id="UP000326344">
    <property type="component" value="Unassembled WGS sequence"/>
</dbReference>
<protein>
    <submittedName>
        <fullName evidence="1">Uncharacterized protein</fullName>
    </submittedName>
</protein>
<dbReference type="InterPro" id="IPR008928">
    <property type="entry name" value="6-hairpin_glycosidase_sf"/>
</dbReference>
<keyword evidence="2" id="KW-1185">Reference proteome</keyword>
<dbReference type="SUPFAM" id="SSF48208">
    <property type="entry name" value="Six-hairpin glycosidases"/>
    <property type="match status" value="1"/>
</dbReference>